<keyword evidence="3" id="KW-0560">Oxidoreductase</keyword>
<dbReference type="InterPro" id="IPR002347">
    <property type="entry name" value="SDR_fam"/>
</dbReference>
<dbReference type="EMBL" id="DS027686">
    <property type="protein sequence ID" value="EAW24254.1"/>
    <property type="molecule type" value="Genomic_DNA"/>
</dbReference>
<dbReference type="FunFam" id="3.40.50.720:FF:000245">
    <property type="entry name" value="Short chain dehydrogenase, putative"/>
    <property type="match status" value="1"/>
</dbReference>
<comment type="similarity">
    <text evidence="1">Belongs to the short-chain dehydrogenases/reductases (SDR) family.</text>
</comment>
<gene>
    <name evidence="4" type="ORF">NFIA_038280</name>
</gene>
<evidence type="ECO:0000256" key="1">
    <source>
        <dbReference type="ARBA" id="ARBA00006484"/>
    </source>
</evidence>
<dbReference type="SUPFAM" id="SSF51735">
    <property type="entry name" value="NAD(P)-binding Rossmann-fold domains"/>
    <property type="match status" value="1"/>
</dbReference>
<dbReference type="GO" id="GO:0044550">
    <property type="term" value="P:secondary metabolite biosynthetic process"/>
    <property type="evidence" value="ECO:0007669"/>
    <property type="project" value="UniProtKB-ARBA"/>
</dbReference>
<dbReference type="Pfam" id="PF13561">
    <property type="entry name" value="adh_short_C2"/>
    <property type="match status" value="1"/>
</dbReference>
<keyword evidence="5" id="KW-1185">Reference proteome</keyword>
<evidence type="ECO:0000256" key="3">
    <source>
        <dbReference type="ARBA" id="ARBA00023002"/>
    </source>
</evidence>
<dbReference type="eggNOG" id="KOG0725">
    <property type="taxonomic scope" value="Eukaryota"/>
</dbReference>
<dbReference type="OMA" id="NYTGLFM"/>
<dbReference type="RefSeq" id="XP_001266151.1">
    <property type="nucleotide sequence ID" value="XM_001266150.1"/>
</dbReference>
<dbReference type="OrthoDB" id="1669814at2759"/>
<dbReference type="AlphaFoldDB" id="A1CZT4"/>
<dbReference type="GO" id="GO:0050664">
    <property type="term" value="F:oxidoreductase activity, acting on NAD(P)H, oxygen as acceptor"/>
    <property type="evidence" value="ECO:0007669"/>
    <property type="project" value="TreeGrafter"/>
</dbReference>
<sequence length="310" mass="33307">MASIRLLNSLPASITRSGRLSKVTAPITAYRTFSSSTLRLDPEAFKNGKPAAASTEKAYPNFSLRDKAYVVTGGGRGLGLTIAEAMVQAGAQDTPHPDFALSQEASKNLEGSIHYHHVDVRDREHLNKTISMITKEHGQIDGLVAAAGIQRVKDAVDHTPQDVADLMDVNFTGVFMSANAVAQQMMQTKRPGSIVLVASMSGMIANKGLTCPAYNASKAAVIQLTRNLAMEWGKHGIRVNALCPGHIITPMVQKNFEEVPGLKETWEKENMLGRLAAPEEFTGATIFMLSPASSFMTGSCLVIDGGHTAW</sequence>
<evidence type="ECO:0000313" key="4">
    <source>
        <dbReference type="EMBL" id="EAW24254.1"/>
    </source>
</evidence>
<dbReference type="KEGG" id="nfi:NFIA_038280"/>
<dbReference type="GeneID" id="4593090"/>
<reference evidence="5" key="1">
    <citation type="journal article" date="2008" name="PLoS Genet.">
        <title>Genomic islands in the pathogenic filamentous fungus Aspergillus fumigatus.</title>
        <authorList>
            <person name="Fedorova N.D."/>
            <person name="Khaldi N."/>
            <person name="Joardar V.S."/>
            <person name="Maiti R."/>
            <person name="Amedeo P."/>
            <person name="Anderson M.J."/>
            <person name="Crabtree J."/>
            <person name="Silva J.C."/>
            <person name="Badger J.H."/>
            <person name="Albarraq A."/>
            <person name="Angiuoli S."/>
            <person name="Bussey H."/>
            <person name="Bowyer P."/>
            <person name="Cotty P.J."/>
            <person name="Dyer P.S."/>
            <person name="Egan A."/>
            <person name="Galens K."/>
            <person name="Fraser-Liggett C.M."/>
            <person name="Haas B.J."/>
            <person name="Inman J.M."/>
            <person name="Kent R."/>
            <person name="Lemieux S."/>
            <person name="Malavazi I."/>
            <person name="Orvis J."/>
            <person name="Roemer T."/>
            <person name="Ronning C.M."/>
            <person name="Sundaram J.P."/>
            <person name="Sutton G."/>
            <person name="Turner G."/>
            <person name="Venter J.C."/>
            <person name="White O.R."/>
            <person name="Whitty B.R."/>
            <person name="Youngman P."/>
            <person name="Wolfe K.H."/>
            <person name="Goldman G.H."/>
            <person name="Wortman J.R."/>
            <person name="Jiang B."/>
            <person name="Denning D.W."/>
            <person name="Nierman W.C."/>
        </authorList>
    </citation>
    <scope>NUCLEOTIDE SEQUENCE [LARGE SCALE GENOMIC DNA]</scope>
    <source>
        <strain evidence="5">ATCC 1020 / DSM 3700 / CBS 544.65 / FGSC A1164 / JCM 1740 / NRRL 181 / WB 181</strain>
    </source>
</reference>
<dbReference type="VEuPathDB" id="FungiDB:NFIA_038280"/>
<protein>
    <submittedName>
        <fullName evidence="4">Oxidoreductase, short chain dehydrogenase/reductase family</fullName>
    </submittedName>
</protein>
<dbReference type="InterPro" id="IPR020904">
    <property type="entry name" value="Sc_DH/Rdtase_CS"/>
</dbReference>
<dbReference type="InterPro" id="IPR036291">
    <property type="entry name" value="NAD(P)-bd_dom_sf"/>
</dbReference>
<dbReference type="Gene3D" id="3.40.50.720">
    <property type="entry name" value="NAD(P)-binding Rossmann-like Domain"/>
    <property type="match status" value="1"/>
</dbReference>
<dbReference type="PRINTS" id="PR00081">
    <property type="entry name" value="GDHRDH"/>
</dbReference>
<dbReference type="PANTHER" id="PTHR43008:SF10">
    <property type="entry name" value="CHAIN DEHYDROGENASE_OXIDOREDUCTASE, PUTATIVE (AFU_ORTHOLOGUE AFUA_2G15740)-RELATED"/>
    <property type="match status" value="1"/>
</dbReference>
<proteinExistence type="inferred from homology"/>
<dbReference type="PROSITE" id="PS00061">
    <property type="entry name" value="ADH_SHORT"/>
    <property type="match status" value="1"/>
</dbReference>
<dbReference type="GO" id="GO:0016616">
    <property type="term" value="F:oxidoreductase activity, acting on the CH-OH group of donors, NAD or NADP as acceptor"/>
    <property type="evidence" value="ECO:0007669"/>
    <property type="project" value="UniProtKB-ARBA"/>
</dbReference>
<dbReference type="PRINTS" id="PR00080">
    <property type="entry name" value="SDRFAMILY"/>
</dbReference>
<dbReference type="Proteomes" id="UP000006702">
    <property type="component" value="Unassembled WGS sequence"/>
</dbReference>
<keyword evidence="2" id="KW-0521">NADP</keyword>
<dbReference type="STRING" id="331117.A1CZT4"/>
<dbReference type="PANTHER" id="PTHR43008">
    <property type="entry name" value="BENZIL REDUCTASE"/>
    <property type="match status" value="1"/>
</dbReference>
<evidence type="ECO:0000313" key="5">
    <source>
        <dbReference type="Proteomes" id="UP000006702"/>
    </source>
</evidence>
<organism evidence="4 5">
    <name type="scientific">Neosartorya fischeri (strain ATCC 1020 / DSM 3700 / CBS 544.65 / FGSC A1164 / JCM 1740 / NRRL 181 / WB 181)</name>
    <name type="common">Aspergillus fischerianus</name>
    <dbReference type="NCBI Taxonomy" id="331117"/>
    <lineage>
        <taxon>Eukaryota</taxon>
        <taxon>Fungi</taxon>
        <taxon>Dikarya</taxon>
        <taxon>Ascomycota</taxon>
        <taxon>Pezizomycotina</taxon>
        <taxon>Eurotiomycetes</taxon>
        <taxon>Eurotiomycetidae</taxon>
        <taxon>Eurotiales</taxon>
        <taxon>Aspergillaceae</taxon>
        <taxon>Aspergillus</taxon>
        <taxon>Aspergillus subgen. Fumigati</taxon>
    </lineage>
</organism>
<accession>A1CZT4</accession>
<name>A1CZT4_NEOFI</name>
<evidence type="ECO:0000256" key="2">
    <source>
        <dbReference type="ARBA" id="ARBA00022857"/>
    </source>
</evidence>
<dbReference type="HOGENOM" id="CLU_010194_1_1_1"/>